<evidence type="ECO:0000256" key="3">
    <source>
        <dbReference type="ARBA" id="ARBA00022833"/>
    </source>
</evidence>
<dbReference type="Pfam" id="PF12017">
    <property type="entry name" value="Tnp_P_element"/>
    <property type="match status" value="1"/>
</dbReference>
<feature type="domain" description="THAP-type" evidence="7">
    <location>
        <begin position="1"/>
        <end position="88"/>
    </location>
</feature>
<dbReference type="Gene3D" id="6.20.210.20">
    <property type="entry name" value="THAP domain"/>
    <property type="match status" value="1"/>
</dbReference>
<gene>
    <name evidence="8" type="ORF">JTE90_004881</name>
</gene>
<keyword evidence="1" id="KW-0479">Metal-binding</keyword>
<dbReference type="PROSITE" id="PS50950">
    <property type="entry name" value="ZF_THAP"/>
    <property type="match status" value="1"/>
</dbReference>
<evidence type="ECO:0000256" key="4">
    <source>
        <dbReference type="ARBA" id="ARBA00023125"/>
    </source>
</evidence>
<accession>A0AAV6US38</accession>
<keyword evidence="4 5" id="KW-0238">DNA-binding</keyword>
<evidence type="ECO:0000256" key="2">
    <source>
        <dbReference type="ARBA" id="ARBA00022771"/>
    </source>
</evidence>
<comment type="caution">
    <text evidence="8">The sequence shown here is derived from an EMBL/GenBank/DDBJ whole genome shotgun (WGS) entry which is preliminary data.</text>
</comment>
<keyword evidence="2 5" id="KW-0863">Zinc-finger</keyword>
<proteinExistence type="predicted"/>
<organism evidence="8 9">
    <name type="scientific">Oedothorax gibbosus</name>
    <dbReference type="NCBI Taxonomy" id="931172"/>
    <lineage>
        <taxon>Eukaryota</taxon>
        <taxon>Metazoa</taxon>
        <taxon>Ecdysozoa</taxon>
        <taxon>Arthropoda</taxon>
        <taxon>Chelicerata</taxon>
        <taxon>Arachnida</taxon>
        <taxon>Araneae</taxon>
        <taxon>Araneomorphae</taxon>
        <taxon>Entelegynae</taxon>
        <taxon>Araneoidea</taxon>
        <taxon>Linyphiidae</taxon>
        <taxon>Erigoninae</taxon>
        <taxon>Oedothorax</taxon>
    </lineage>
</organism>
<dbReference type="SMART" id="SM00980">
    <property type="entry name" value="THAP"/>
    <property type="match status" value="1"/>
</dbReference>
<name>A0AAV6US38_9ARAC</name>
<keyword evidence="6" id="KW-0175">Coiled coil</keyword>
<evidence type="ECO:0000256" key="1">
    <source>
        <dbReference type="ARBA" id="ARBA00022723"/>
    </source>
</evidence>
<dbReference type="GO" id="GO:0008270">
    <property type="term" value="F:zinc ion binding"/>
    <property type="evidence" value="ECO:0007669"/>
    <property type="project" value="UniProtKB-KW"/>
</dbReference>
<dbReference type="InterPro" id="IPR021896">
    <property type="entry name" value="THAP9-like_HTH"/>
</dbReference>
<keyword evidence="9" id="KW-1185">Reference proteome</keyword>
<evidence type="ECO:0000313" key="8">
    <source>
        <dbReference type="EMBL" id="KAG8187137.1"/>
    </source>
</evidence>
<dbReference type="Pfam" id="PF21787">
    <property type="entry name" value="TNP-like_RNaseH_N"/>
    <property type="match status" value="1"/>
</dbReference>
<dbReference type="Pfam" id="PF05485">
    <property type="entry name" value="THAP"/>
    <property type="match status" value="1"/>
</dbReference>
<dbReference type="Proteomes" id="UP000827092">
    <property type="component" value="Unassembled WGS sequence"/>
</dbReference>
<dbReference type="InterPro" id="IPR006612">
    <property type="entry name" value="THAP_Znf"/>
</dbReference>
<evidence type="ECO:0000259" key="7">
    <source>
        <dbReference type="PROSITE" id="PS50950"/>
    </source>
</evidence>
<reference evidence="8 9" key="1">
    <citation type="journal article" date="2022" name="Nat. Ecol. Evol.">
        <title>A masculinizing supergene underlies an exaggerated male reproductive morph in a spider.</title>
        <authorList>
            <person name="Hendrickx F."/>
            <person name="De Corte Z."/>
            <person name="Sonet G."/>
            <person name="Van Belleghem S.M."/>
            <person name="Kostlbacher S."/>
            <person name="Vangestel C."/>
        </authorList>
    </citation>
    <scope>NUCLEOTIDE SEQUENCE [LARGE SCALE GENOMIC DNA]</scope>
    <source>
        <strain evidence="8">W744_W776</strain>
    </source>
</reference>
<dbReference type="InterPro" id="IPR048365">
    <property type="entry name" value="TNP-like_RNaseH_N"/>
</dbReference>
<dbReference type="InterPro" id="IPR026521">
    <property type="entry name" value="THAP2"/>
</dbReference>
<feature type="coiled-coil region" evidence="6">
    <location>
        <begin position="156"/>
        <end position="183"/>
    </location>
</feature>
<evidence type="ECO:0000313" key="9">
    <source>
        <dbReference type="Proteomes" id="UP000827092"/>
    </source>
</evidence>
<dbReference type="InterPro" id="IPR038441">
    <property type="entry name" value="THAP_Znf_sf"/>
</dbReference>
<sequence length="335" mass="39113">MVKSCSAYNCTNRHNAFDKHIKFFKFPSNPVKLKAWVRNIRRVDKKHKDWMPNKHSYICSVHFKPECMYTVKEGGRTRLKPDAVSTEFDFPSHFIKVIKERQTPRRTRRAPSPQQVPAVDISIDHNYGSKHVSELDKVKEQLKISQKQVTRSKIKLKQTRRKLTARTAEIENLKDILLELKDREMLKCEEKMFLNSMLPEAITELFRNAAKNAKRTNGRSFSTEVKSFAMSLYFMSPKAYDFVREKLFWPHKSTLHAWFKAIDGDPGFTEEVFSFLKKMSEDNKTRLTCSLAMDEMAIRKEIIFQGGTQTGFVDYGTDFSVELEPPAEWHCLTPN</sequence>
<dbReference type="SUPFAM" id="SSF57716">
    <property type="entry name" value="Glucocorticoid receptor-like (DNA-binding domain)"/>
    <property type="match status" value="1"/>
</dbReference>
<evidence type="ECO:0000256" key="5">
    <source>
        <dbReference type="PROSITE-ProRule" id="PRU00309"/>
    </source>
</evidence>
<dbReference type="GO" id="GO:0003677">
    <property type="term" value="F:DNA binding"/>
    <property type="evidence" value="ECO:0007669"/>
    <property type="project" value="UniProtKB-UniRule"/>
</dbReference>
<dbReference type="SMART" id="SM00692">
    <property type="entry name" value="DM3"/>
    <property type="match status" value="1"/>
</dbReference>
<keyword evidence="3" id="KW-0862">Zinc</keyword>
<dbReference type="PANTHER" id="PTHR47696:SF1">
    <property type="entry name" value="THAP DOMAIN-CONTAINING PROTEIN 2"/>
    <property type="match status" value="1"/>
</dbReference>
<dbReference type="PANTHER" id="PTHR47696">
    <property type="entry name" value="THAP DOMAIN-CONTAINING PROTEIN 2"/>
    <property type="match status" value="1"/>
</dbReference>
<dbReference type="EMBL" id="JAFNEN010000278">
    <property type="protein sequence ID" value="KAG8187137.1"/>
    <property type="molecule type" value="Genomic_DNA"/>
</dbReference>
<protein>
    <recommendedName>
        <fullName evidence="7">THAP-type domain-containing protein</fullName>
    </recommendedName>
</protein>
<dbReference type="AlphaFoldDB" id="A0AAV6US38"/>
<evidence type="ECO:0000256" key="6">
    <source>
        <dbReference type="SAM" id="Coils"/>
    </source>
</evidence>